<evidence type="ECO:0000256" key="3">
    <source>
        <dbReference type="RuleBase" id="RU000363"/>
    </source>
</evidence>
<dbReference type="EMBL" id="JAPDOD010000015">
    <property type="protein sequence ID" value="MDA0161904.1"/>
    <property type="molecule type" value="Genomic_DNA"/>
</dbReference>
<dbReference type="AlphaFoldDB" id="A0A9X3MSP6"/>
<dbReference type="GO" id="GO:0016616">
    <property type="term" value="F:oxidoreductase activity, acting on the CH-OH group of donors, NAD or NADP as acceptor"/>
    <property type="evidence" value="ECO:0007669"/>
    <property type="project" value="TreeGrafter"/>
</dbReference>
<evidence type="ECO:0000313" key="5">
    <source>
        <dbReference type="EMBL" id="MDA0161904.1"/>
    </source>
</evidence>
<feature type="domain" description="Ketoreductase" evidence="4">
    <location>
        <begin position="11"/>
        <end position="191"/>
    </location>
</feature>
<dbReference type="Proteomes" id="UP001149140">
    <property type="component" value="Unassembled WGS sequence"/>
</dbReference>
<dbReference type="PRINTS" id="PR00080">
    <property type="entry name" value="SDRFAMILY"/>
</dbReference>
<dbReference type="PRINTS" id="PR00081">
    <property type="entry name" value="GDHRDH"/>
</dbReference>
<evidence type="ECO:0000259" key="4">
    <source>
        <dbReference type="SMART" id="SM00822"/>
    </source>
</evidence>
<dbReference type="InterPro" id="IPR002347">
    <property type="entry name" value="SDR_fam"/>
</dbReference>
<proteinExistence type="inferred from homology"/>
<organism evidence="5 6">
    <name type="scientific">Solirubrobacter ginsenosidimutans</name>
    <dbReference type="NCBI Taxonomy" id="490573"/>
    <lineage>
        <taxon>Bacteria</taxon>
        <taxon>Bacillati</taxon>
        <taxon>Actinomycetota</taxon>
        <taxon>Thermoleophilia</taxon>
        <taxon>Solirubrobacterales</taxon>
        <taxon>Solirubrobacteraceae</taxon>
        <taxon>Solirubrobacter</taxon>
    </lineage>
</organism>
<evidence type="ECO:0000256" key="2">
    <source>
        <dbReference type="ARBA" id="ARBA00023002"/>
    </source>
</evidence>
<evidence type="ECO:0000313" key="6">
    <source>
        <dbReference type="Proteomes" id="UP001149140"/>
    </source>
</evidence>
<accession>A0A9X3MSP6</accession>
<dbReference type="FunFam" id="3.40.50.720:FF:000084">
    <property type="entry name" value="Short-chain dehydrogenase reductase"/>
    <property type="match status" value="1"/>
</dbReference>
<dbReference type="SUPFAM" id="SSF51735">
    <property type="entry name" value="NAD(P)-binding Rossmann-fold domains"/>
    <property type="match status" value="1"/>
</dbReference>
<dbReference type="NCBIfam" id="NF005878">
    <property type="entry name" value="PRK07825.1"/>
    <property type="match status" value="1"/>
</dbReference>
<protein>
    <submittedName>
        <fullName evidence="5">SDR family oxidoreductase</fullName>
    </submittedName>
</protein>
<dbReference type="InterPro" id="IPR036291">
    <property type="entry name" value="NAD(P)-bd_dom_sf"/>
</dbReference>
<name>A0A9X3MSP6_9ACTN</name>
<gene>
    <name evidence="5" type="ORF">OM076_16640</name>
</gene>
<sequence>MSKSPRSLSGKVAVVTGGARGIGQALARALAREGVVVAIGDLDAGAASAAAAELGNGSIGLALDVTDRPGFTAFLDEVERRLGPLDIMINNAGIMMVTPLDEETDASITRQLEINLHAVIHGTQEAMRRMKPRGTGHIVNIASLAGRAAAPGLATYVATKHAVIGLSESVRAELRGTGVEVTVVMPGFAKTELASGVPDLRMVKRVTPEEIAASTIAAIKVPRFDVWAPRRLSAIMWLGAVLPRTWREAVSRGMNSNRVVATDPRARAAYEARANASAPGADEVLLEDAA</sequence>
<evidence type="ECO:0000256" key="1">
    <source>
        <dbReference type="ARBA" id="ARBA00006484"/>
    </source>
</evidence>
<keyword evidence="2" id="KW-0560">Oxidoreductase</keyword>
<keyword evidence="6" id="KW-1185">Reference proteome</keyword>
<dbReference type="RefSeq" id="WP_270041136.1">
    <property type="nucleotide sequence ID" value="NZ_JAPDOD010000015.1"/>
</dbReference>
<comment type="similarity">
    <text evidence="1 3">Belongs to the short-chain dehydrogenases/reductases (SDR) family.</text>
</comment>
<dbReference type="Pfam" id="PF00106">
    <property type="entry name" value="adh_short"/>
    <property type="match status" value="1"/>
</dbReference>
<dbReference type="InterPro" id="IPR057326">
    <property type="entry name" value="KR_dom"/>
</dbReference>
<dbReference type="PANTHER" id="PTHR24322:SF736">
    <property type="entry name" value="RETINOL DEHYDROGENASE 10"/>
    <property type="match status" value="1"/>
</dbReference>
<dbReference type="PROSITE" id="PS00061">
    <property type="entry name" value="ADH_SHORT"/>
    <property type="match status" value="1"/>
</dbReference>
<dbReference type="PANTHER" id="PTHR24322">
    <property type="entry name" value="PKSB"/>
    <property type="match status" value="1"/>
</dbReference>
<dbReference type="SMART" id="SM00822">
    <property type="entry name" value="PKS_KR"/>
    <property type="match status" value="1"/>
</dbReference>
<dbReference type="InterPro" id="IPR020904">
    <property type="entry name" value="Sc_DH/Rdtase_CS"/>
</dbReference>
<dbReference type="CDD" id="cd05233">
    <property type="entry name" value="SDR_c"/>
    <property type="match status" value="1"/>
</dbReference>
<reference evidence="5" key="1">
    <citation type="submission" date="2022-10" db="EMBL/GenBank/DDBJ databases">
        <title>The WGS of Solirubrobacter ginsenosidimutans DSM 21036.</title>
        <authorList>
            <person name="Jiang Z."/>
        </authorList>
    </citation>
    <scope>NUCLEOTIDE SEQUENCE</scope>
    <source>
        <strain evidence="5">DSM 21036</strain>
    </source>
</reference>
<comment type="caution">
    <text evidence="5">The sequence shown here is derived from an EMBL/GenBank/DDBJ whole genome shotgun (WGS) entry which is preliminary data.</text>
</comment>
<dbReference type="Gene3D" id="3.40.50.720">
    <property type="entry name" value="NAD(P)-binding Rossmann-like Domain"/>
    <property type="match status" value="1"/>
</dbReference>